<evidence type="ECO:0000256" key="1">
    <source>
        <dbReference type="SAM" id="MobiDB-lite"/>
    </source>
</evidence>
<accession>A0ABN8YKC4</accession>
<sequence length="192" mass="20458">MPAWLLPKPPRRDPLTPSFLPGPKPRPALHALCHLLQPREPRRRTAAWVIPGTWAQARAHTPGTGGLFAHRTPPPPASRTHAESPASCSRVPRPPGRPEQAQGCACLLSGRRPGVQAPLRVPCPSPQETTVARARPPSTASPSCLAAAGKDRPPQATCSRRASPEEGGPGSPTPWKWQPGEATPARILPAPW</sequence>
<organism evidence="2 3">
    <name type="scientific">Rangifer tarandus platyrhynchus</name>
    <name type="common">Svalbard reindeer</name>
    <dbReference type="NCBI Taxonomy" id="3082113"/>
    <lineage>
        <taxon>Eukaryota</taxon>
        <taxon>Metazoa</taxon>
        <taxon>Chordata</taxon>
        <taxon>Craniata</taxon>
        <taxon>Vertebrata</taxon>
        <taxon>Euteleostomi</taxon>
        <taxon>Mammalia</taxon>
        <taxon>Eutheria</taxon>
        <taxon>Laurasiatheria</taxon>
        <taxon>Artiodactyla</taxon>
        <taxon>Ruminantia</taxon>
        <taxon>Pecora</taxon>
        <taxon>Cervidae</taxon>
        <taxon>Odocoileinae</taxon>
        <taxon>Rangifer</taxon>
    </lineage>
</organism>
<evidence type="ECO:0000313" key="3">
    <source>
        <dbReference type="Proteomes" id="UP001176941"/>
    </source>
</evidence>
<dbReference type="Proteomes" id="UP001176941">
    <property type="component" value="Chromosome 20"/>
</dbReference>
<feature type="region of interest" description="Disordered" evidence="1">
    <location>
        <begin position="57"/>
        <end position="102"/>
    </location>
</feature>
<name>A0ABN8YKC4_RANTA</name>
<feature type="region of interest" description="Disordered" evidence="1">
    <location>
        <begin position="114"/>
        <end position="192"/>
    </location>
</feature>
<evidence type="ECO:0000313" key="2">
    <source>
        <dbReference type="EMBL" id="CAI9162015.1"/>
    </source>
</evidence>
<protein>
    <submittedName>
        <fullName evidence="2">Uncharacterized protein</fullName>
    </submittedName>
</protein>
<keyword evidence="3" id="KW-1185">Reference proteome</keyword>
<feature type="region of interest" description="Disordered" evidence="1">
    <location>
        <begin position="1"/>
        <end position="23"/>
    </location>
</feature>
<proteinExistence type="predicted"/>
<gene>
    <name evidence="2" type="ORF">MRATA1EN1_LOCUS10977</name>
</gene>
<dbReference type="EMBL" id="OX459956">
    <property type="protein sequence ID" value="CAI9162015.1"/>
    <property type="molecule type" value="Genomic_DNA"/>
</dbReference>
<reference evidence="2" key="1">
    <citation type="submission" date="2023-04" db="EMBL/GenBank/DDBJ databases">
        <authorList>
            <consortium name="ELIXIR-Norway"/>
        </authorList>
    </citation>
    <scope>NUCLEOTIDE SEQUENCE [LARGE SCALE GENOMIC DNA]</scope>
</reference>